<reference evidence="3" key="1">
    <citation type="submission" date="2018-02" db="EMBL/GenBank/DDBJ databases">
        <title>Genome sequencing of Solimonas sp. HR-BB.</title>
        <authorList>
            <person name="Lee Y."/>
            <person name="Jeon C.O."/>
        </authorList>
    </citation>
    <scope>NUCLEOTIDE SEQUENCE [LARGE SCALE GENOMIC DNA]</scope>
    <source>
        <strain evidence="3">HR-U</strain>
    </source>
</reference>
<accession>A0A2S7ITC8</accession>
<evidence type="ECO:0000313" key="2">
    <source>
        <dbReference type="EMBL" id="PQA60850.1"/>
    </source>
</evidence>
<keyword evidence="1" id="KW-1133">Transmembrane helix</keyword>
<proteinExistence type="predicted"/>
<dbReference type="EMBL" id="PTRA01000001">
    <property type="protein sequence ID" value="PQA60850.1"/>
    <property type="molecule type" value="Genomic_DNA"/>
</dbReference>
<comment type="caution">
    <text evidence="2">The sequence shown here is derived from an EMBL/GenBank/DDBJ whole genome shotgun (WGS) entry which is preliminary data.</text>
</comment>
<keyword evidence="1" id="KW-0472">Membrane</keyword>
<dbReference type="OrthoDB" id="935506at2"/>
<protein>
    <submittedName>
        <fullName evidence="2">Uncharacterized protein</fullName>
    </submittedName>
</protein>
<evidence type="ECO:0000313" key="3">
    <source>
        <dbReference type="Proteomes" id="UP000239590"/>
    </source>
</evidence>
<feature type="transmembrane region" description="Helical" evidence="1">
    <location>
        <begin position="211"/>
        <end position="234"/>
    </location>
</feature>
<keyword evidence="1" id="KW-0812">Transmembrane</keyword>
<evidence type="ECO:0000256" key="1">
    <source>
        <dbReference type="SAM" id="Phobius"/>
    </source>
</evidence>
<feature type="transmembrane region" description="Helical" evidence="1">
    <location>
        <begin position="281"/>
        <end position="300"/>
    </location>
</feature>
<organism evidence="2 3">
    <name type="scientific">Siphonobacter curvatus</name>
    <dbReference type="NCBI Taxonomy" id="2094562"/>
    <lineage>
        <taxon>Bacteria</taxon>
        <taxon>Pseudomonadati</taxon>
        <taxon>Bacteroidota</taxon>
        <taxon>Cytophagia</taxon>
        <taxon>Cytophagales</taxon>
        <taxon>Cytophagaceae</taxon>
        <taxon>Siphonobacter</taxon>
    </lineage>
</organism>
<keyword evidence="3" id="KW-1185">Reference proteome</keyword>
<sequence length="361" mass="42035">MNAVFFRTLVTEFYRQNSGFFLLILLIGFSIIRSDDHVALFRYAMASPSTLVYYFIPWILYGLKTLSFVRSQFRHPAYGFLDLWRLVPFGTRLSGWVTMQAGLLLPVFLYAGWMSVYAFPGRQWSALVLIGLVLLGLVILPLPLLERMLHHTSREVRVRTFIRHWPLPYPLYFIQHLFRRQPLLLLLTKIFSGLLIMGVCLLYPTDDYDERLLTIGMLIGGLTQLGLAQEQYIFEHEYLLLLRNLPLSFGKRMGYLFVQGLLLFIPEALLLFRYLPATVSWLYVGKALFFGIGLWLAGLHRLYQNDKSLENLGSYGLWGFPMGLLLIMFQVDTALLGLLLWVYAAWINAYRYYRSEFHLPQ</sequence>
<feature type="transmembrane region" description="Helical" evidence="1">
    <location>
        <begin position="335"/>
        <end position="353"/>
    </location>
</feature>
<gene>
    <name evidence="2" type="ORF">C5O19_14920</name>
</gene>
<feature type="transmembrane region" description="Helical" evidence="1">
    <location>
        <begin position="12"/>
        <end position="32"/>
    </location>
</feature>
<feature type="transmembrane region" description="Helical" evidence="1">
    <location>
        <begin position="93"/>
        <end position="112"/>
    </location>
</feature>
<dbReference type="AlphaFoldDB" id="A0A2S7ITC8"/>
<feature type="transmembrane region" description="Helical" evidence="1">
    <location>
        <begin position="183"/>
        <end position="205"/>
    </location>
</feature>
<dbReference type="RefSeq" id="WP_104713571.1">
    <property type="nucleotide sequence ID" value="NZ_PTRA01000001.1"/>
</dbReference>
<feature type="transmembrane region" description="Helical" evidence="1">
    <location>
        <begin position="124"/>
        <end position="145"/>
    </location>
</feature>
<name>A0A2S7ITC8_9BACT</name>
<feature type="transmembrane region" description="Helical" evidence="1">
    <location>
        <begin position="255"/>
        <end position="275"/>
    </location>
</feature>
<dbReference type="Proteomes" id="UP000239590">
    <property type="component" value="Unassembled WGS sequence"/>
</dbReference>